<dbReference type="EMBL" id="CP131061">
    <property type="protein sequence ID" value="WNY26835.1"/>
    <property type="molecule type" value="Genomic_DNA"/>
</dbReference>
<keyword evidence="1" id="KW-0812">Transmembrane</keyword>
<protein>
    <recommendedName>
        <fullName evidence="4">Heat-shock protein</fullName>
    </recommendedName>
</protein>
<sequence length="112" mass="12525">MAFFMVFTLYGLYGMLAVRDIPIPIAVVLLIFAVLFVIGYEFFDSKLSNRMSALGIGFVFSLFLTIIILSLVNFALMAYQGDVTGIGWDKFIIVFAVSLIASVLILKYVENY</sequence>
<reference evidence="2 3" key="1">
    <citation type="submission" date="2023-07" db="EMBL/GenBank/DDBJ databases">
        <title>Closed genome sequence of Methanosarcinaceae archaeon Am2.</title>
        <authorList>
            <person name="Poehlein A."/>
            <person name="Protasov E."/>
            <person name="Platt K."/>
            <person name="Reeh H."/>
            <person name="Daniel R."/>
            <person name="Brune A."/>
        </authorList>
    </citation>
    <scope>NUCLEOTIDE SEQUENCE [LARGE SCALE GENOMIC DNA]</scope>
    <source>
        <strain evidence="2 3">Am2</strain>
    </source>
</reference>
<feature type="transmembrane region" description="Helical" evidence="1">
    <location>
        <begin position="55"/>
        <end position="79"/>
    </location>
</feature>
<evidence type="ECO:0000256" key="1">
    <source>
        <dbReference type="SAM" id="Phobius"/>
    </source>
</evidence>
<dbReference type="AlphaFoldDB" id="A0AA96V766"/>
<feature type="transmembrane region" description="Helical" evidence="1">
    <location>
        <begin position="21"/>
        <end position="43"/>
    </location>
</feature>
<gene>
    <name evidence="2" type="ORF">MsAm2_06150</name>
</gene>
<dbReference type="Proteomes" id="UP001304970">
    <property type="component" value="Chromosome"/>
</dbReference>
<organism evidence="2 3">
    <name type="scientific">Methanolapillus ohkumae</name>
    <dbReference type="NCBI Taxonomy" id="3028298"/>
    <lineage>
        <taxon>Archaea</taxon>
        <taxon>Methanobacteriati</taxon>
        <taxon>Methanobacteriota</taxon>
        <taxon>Stenosarchaea group</taxon>
        <taxon>Methanomicrobia</taxon>
        <taxon>Methanosarcinales</taxon>
        <taxon>Methanosarcinaceae</taxon>
        <taxon>Methanolapillus</taxon>
    </lineage>
</organism>
<keyword evidence="1" id="KW-0472">Membrane</keyword>
<name>A0AA96V766_9EURY</name>
<keyword evidence="3" id="KW-1185">Reference proteome</keyword>
<keyword evidence="1" id="KW-1133">Transmembrane helix</keyword>
<feature type="transmembrane region" description="Helical" evidence="1">
    <location>
        <begin position="91"/>
        <end position="109"/>
    </location>
</feature>
<proteinExistence type="predicted"/>
<evidence type="ECO:0000313" key="3">
    <source>
        <dbReference type="Proteomes" id="UP001304970"/>
    </source>
</evidence>
<evidence type="ECO:0008006" key="4">
    <source>
        <dbReference type="Google" id="ProtNLM"/>
    </source>
</evidence>
<accession>A0AA96V766</accession>
<evidence type="ECO:0000313" key="2">
    <source>
        <dbReference type="EMBL" id="WNY26835.1"/>
    </source>
</evidence>